<sequence>MHTPAPIPIHSLQDRTSLGIDLRRLHNIGPEEAAALGTHRDDHYIFIFQQIGNGRFMVDFEEVVLHDCAVYCLLPGQVHQGIAAHQSTGWFMAVETMLVSDAYRAVFEENVLLYEPVPLTIEEATTLSKCLGLLSETCGQEHKPPFHLPVIQALADACIGMFASAYLQREEQNTGAGTRLSMITRQFRKLLFRNFKTMKSPATFASALNLSPAYLNEAVKKTTGFPVSYWVHQQIIMEAKRLLYYTQLSVKEIAFALGYEDHTYFSRLFRKVAGQSPGQFRQAYRK</sequence>
<reference evidence="5 6" key="1">
    <citation type="submission" date="2019-08" db="EMBL/GenBank/DDBJ databases">
        <authorList>
            <person name="Shi S."/>
        </authorList>
    </citation>
    <scope>NUCLEOTIDE SEQUENCE [LARGE SCALE GENOMIC DNA]</scope>
    <source>
        <strain evidence="5 6">GY10130</strain>
    </source>
</reference>
<dbReference type="GO" id="GO:0003700">
    <property type="term" value="F:DNA-binding transcription factor activity"/>
    <property type="evidence" value="ECO:0007669"/>
    <property type="project" value="InterPro"/>
</dbReference>
<dbReference type="Pfam" id="PF12833">
    <property type="entry name" value="HTH_18"/>
    <property type="match status" value="1"/>
</dbReference>
<evidence type="ECO:0000259" key="4">
    <source>
        <dbReference type="PROSITE" id="PS01124"/>
    </source>
</evidence>
<keyword evidence="6" id="KW-1185">Reference proteome</keyword>
<proteinExistence type="predicted"/>
<evidence type="ECO:0000256" key="2">
    <source>
        <dbReference type="ARBA" id="ARBA00023125"/>
    </source>
</evidence>
<name>A0A5C8KAI1_9BACT</name>
<evidence type="ECO:0000313" key="5">
    <source>
        <dbReference type="EMBL" id="TXK49245.1"/>
    </source>
</evidence>
<dbReference type="PANTHER" id="PTHR43280">
    <property type="entry name" value="ARAC-FAMILY TRANSCRIPTIONAL REGULATOR"/>
    <property type="match status" value="1"/>
</dbReference>
<organism evidence="5 6">
    <name type="scientific">Pontibacter qinzhouensis</name>
    <dbReference type="NCBI Taxonomy" id="2603253"/>
    <lineage>
        <taxon>Bacteria</taxon>
        <taxon>Pseudomonadati</taxon>
        <taxon>Bacteroidota</taxon>
        <taxon>Cytophagia</taxon>
        <taxon>Cytophagales</taxon>
        <taxon>Hymenobacteraceae</taxon>
        <taxon>Pontibacter</taxon>
    </lineage>
</organism>
<dbReference type="EMBL" id="VRTY01000018">
    <property type="protein sequence ID" value="TXK49245.1"/>
    <property type="molecule type" value="Genomic_DNA"/>
</dbReference>
<evidence type="ECO:0000313" key="6">
    <source>
        <dbReference type="Proteomes" id="UP000321926"/>
    </source>
</evidence>
<comment type="caution">
    <text evidence="5">The sequence shown here is derived from an EMBL/GenBank/DDBJ whole genome shotgun (WGS) entry which is preliminary data.</text>
</comment>
<dbReference type="Gene3D" id="1.10.10.60">
    <property type="entry name" value="Homeodomain-like"/>
    <property type="match status" value="1"/>
</dbReference>
<dbReference type="Pfam" id="PF02311">
    <property type="entry name" value="AraC_binding"/>
    <property type="match status" value="1"/>
</dbReference>
<dbReference type="SUPFAM" id="SSF46689">
    <property type="entry name" value="Homeodomain-like"/>
    <property type="match status" value="1"/>
</dbReference>
<dbReference type="Proteomes" id="UP000321926">
    <property type="component" value="Unassembled WGS sequence"/>
</dbReference>
<dbReference type="RefSeq" id="WP_147920959.1">
    <property type="nucleotide sequence ID" value="NZ_VRTY01000018.1"/>
</dbReference>
<dbReference type="InterPro" id="IPR009057">
    <property type="entry name" value="Homeodomain-like_sf"/>
</dbReference>
<evidence type="ECO:0000256" key="1">
    <source>
        <dbReference type="ARBA" id="ARBA00023015"/>
    </source>
</evidence>
<keyword evidence="1" id="KW-0805">Transcription regulation</keyword>
<accession>A0A5C8KAI1</accession>
<evidence type="ECO:0000256" key="3">
    <source>
        <dbReference type="ARBA" id="ARBA00023163"/>
    </source>
</evidence>
<dbReference type="PROSITE" id="PS01124">
    <property type="entry name" value="HTH_ARAC_FAMILY_2"/>
    <property type="match status" value="1"/>
</dbReference>
<dbReference type="SUPFAM" id="SSF51215">
    <property type="entry name" value="Regulatory protein AraC"/>
    <property type="match status" value="1"/>
</dbReference>
<gene>
    <name evidence="5" type="ORF">FVR03_06675</name>
</gene>
<dbReference type="InterPro" id="IPR037923">
    <property type="entry name" value="HTH-like"/>
</dbReference>
<dbReference type="PRINTS" id="PR00032">
    <property type="entry name" value="HTHARAC"/>
</dbReference>
<keyword evidence="2" id="KW-0238">DNA-binding</keyword>
<dbReference type="PANTHER" id="PTHR43280:SF32">
    <property type="entry name" value="TRANSCRIPTIONAL REGULATORY PROTEIN"/>
    <property type="match status" value="1"/>
</dbReference>
<keyword evidence="3" id="KW-0804">Transcription</keyword>
<dbReference type="InterPro" id="IPR018060">
    <property type="entry name" value="HTH_AraC"/>
</dbReference>
<dbReference type="SMART" id="SM00342">
    <property type="entry name" value="HTH_ARAC"/>
    <property type="match status" value="1"/>
</dbReference>
<dbReference type="InterPro" id="IPR020449">
    <property type="entry name" value="Tscrpt_reg_AraC-type_HTH"/>
</dbReference>
<feature type="domain" description="HTH araC/xylS-type" evidence="4">
    <location>
        <begin position="185"/>
        <end position="283"/>
    </location>
</feature>
<protein>
    <submittedName>
        <fullName evidence="5">AraC family transcriptional regulator</fullName>
    </submittedName>
</protein>
<dbReference type="AlphaFoldDB" id="A0A5C8KAI1"/>
<dbReference type="OrthoDB" id="9793451at2"/>
<dbReference type="GO" id="GO:0043565">
    <property type="term" value="F:sequence-specific DNA binding"/>
    <property type="evidence" value="ECO:0007669"/>
    <property type="project" value="InterPro"/>
</dbReference>
<dbReference type="InterPro" id="IPR003313">
    <property type="entry name" value="AraC-bd"/>
</dbReference>